<feature type="non-terminal residue" evidence="5">
    <location>
        <position position="123"/>
    </location>
</feature>
<name>A0A5B0SP63_9ENTR</name>
<sequence length="123" mass="12732">AHGKRCQALGGAKNHCILMTDADMDMATNAIMGAAYGAAGERCMALSVVLAVGDNNAEARCSRLEKQSAALRGGPGLDPTPENEMGTLISSVPRNKVLGYIDSAESQGASLRVEVLSFSVKGH</sequence>
<reference evidence="5 6" key="1">
    <citation type="submission" date="2019-08" db="EMBL/GenBank/DDBJ databases">
        <title>Draft genome sequence of Citrobacter portucalensis strain isolated from green turtle.</title>
        <authorList>
            <person name="Fernandes M.R."/>
            <person name="Sellera F.P."/>
            <person name="Goldeberg D.W."/>
            <person name="Costa D.C."/>
            <person name="Lincopan N."/>
        </authorList>
    </citation>
    <scope>NUCLEOTIDE SEQUENCE [LARGE SCALE GENOMIC DNA]</scope>
    <source>
        <strain evidence="5 6">TV06</strain>
    </source>
</reference>
<feature type="domain" description="Aldehyde dehydrogenase" evidence="4">
    <location>
        <begin position="2"/>
        <end position="113"/>
    </location>
</feature>
<dbReference type="SUPFAM" id="SSF53720">
    <property type="entry name" value="ALDH-like"/>
    <property type="match status" value="1"/>
</dbReference>
<keyword evidence="2" id="KW-0560">Oxidoreductase</keyword>
<dbReference type="Proteomes" id="UP000323297">
    <property type="component" value="Unassembled WGS sequence"/>
</dbReference>
<organism evidence="5 6">
    <name type="scientific">Citrobacter portucalensis</name>
    <dbReference type="NCBI Taxonomy" id="1639133"/>
    <lineage>
        <taxon>Bacteria</taxon>
        <taxon>Pseudomonadati</taxon>
        <taxon>Pseudomonadota</taxon>
        <taxon>Gammaproteobacteria</taxon>
        <taxon>Enterobacterales</taxon>
        <taxon>Enterobacteriaceae</taxon>
        <taxon>Citrobacter</taxon>
        <taxon>Citrobacter freundii complex</taxon>
    </lineage>
</organism>
<proteinExistence type="predicted"/>
<dbReference type="Gene3D" id="3.40.309.10">
    <property type="entry name" value="Aldehyde Dehydrogenase, Chain A, domain 2"/>
    <property type="match status" value="1"/>
</dbReference>
<accession>A0A5B0SP63</accession>
<comment type="caution">
    <text evidence="5">The sequence shown here is derived from an EMBL/GenBank/DDBJ whole genome shotgun (WGS) entry which is preliminary data.</text>
</comment>
<evidence type="ECO:0000256" key="3">
    <source>
        <dbReference type="ARBA" id="ARBA00023027"/>
    </source>
</evidence>
<dbReference type="GO" id="GO:0006574">
    <property type="term" value="P:L-valine catabolic process"/>
    <property type="evidence" value="ECO:0007669"/>
    <property type="project" value="TreeGrafter"/>
</dbReference>
<evidence type="ECO:0000256" key="1">
    <source>
        <dbReference type="ARBA" id="ARBA00013048"/>
    </source>
</evidence>
<dbReference type="InterPro" id="IPR016163">
    <property type="entry name" value="Ald_DH_C"/>
</dbReference>
<dbReference type="GO" id="GO:0006210">
    <property type="term" value="P:thymine catabolic process"/>
    <property type="evidence" value="ECO:0007669"/>
    <property type="project" value="TreeGrafter"/>
</dbReference>
<evidence type="ECO:0000259" key="4">
    <source>
        <dbReference type="Pfam" id="PF00171"/>
    </source>
</evidence>
<dbReference type="PANTHER" id="PTHR43866:SF4">
    <property type="entry name" value="MALONATE-SEMIALDEHYDE DEHYDROGENASE"/>
    <property type="match status" value="1"/>
</dbReference>
<dbReference type="Pfam" id="PF00171">
    <property type="entry name" value="Aldedh"/>
    <property type="match status" value="1"/>
</dbReference>
<dbReference type="GO" id="GO:0004491">
    <property type="term" value="F:methylmalonate-semialdehyde dehydrogenase (acylating, NAD) activity"/>
    <property type="evidence" value="ECO:0007669"/>
    <property type="project" value="UniProtKB-EC"/>
</dbReference>
<dbReference type="RefSeq" id="WP_149608437.1">
    <property type="nucleotide sequence ID" value="NZ_VTZD01000241.1"/>
</dbReference>
<evidence type="ECO:0000313" key="5">
    <source>
        <dbReference type="EMBL" id="KAA1139465.1"/>
    </source>
</evidence>
<dbReference type="InterPro" id="IPR015590">
    <property type="entry name" value="Aldehyde_DH_dom"/>
</dbReference>
<dbReference type="EC" id="1.2.1.27" evidence="1"/>
<dbReference type="EMBL" id="VTZD01000241">
    <property type="protein sequence ID" value="KAA1139465.1"/>
    <property type="molecule type" value="Genomic_DNA"/>
</dbReference>
<dbReference type="InterPro" id="IPR016160">
    <property type="entry name" value="Ald_DH_CS_CYS"/>
</dbReference>
<keyword evidence="3" id="KW-0520">NAD</keyword>
<protein>
    <recommendedName>
        <fullName evidence="1">methylmalonate-semialdehyde dehydrogenase (CoA acylating)</fullName>
        <ecNumber evidence="1">1.2.1.27</ecNumber>
    </recommendedName>
</protein>
<dbReference type="PANTHER" id="PTHR43866">
    <property type="entry name" value="MALONATE-SEMIALDEHYDE DEHYDROGENASE"/>
    <property type="match status" value="1"/>
</dbReference>
<dbReference type="PROSITE" id="PS00070">
    <property type="entry name" value="ALDEHYDE_DEHYDR_CYS"/>
    <property type="match status" value="1"/>
</dbReference>
<feature type="non-terminal residue" evidence="5">
    <location>
        <position position="1"/>
    </location>
</feature>
<evidence type="ECO:0000313" key="6">
    <source>
        <dbReference type="Proteomes" id="UP000323297"/>
    </source>
</evidence>
<dbReference type="InterPro" id="IPR010061">
    <property type="entry name" value="MeMal-semiAld_DH"/>
</dbReference>
<gene>
    <name evidence="5" type="ORF">D3H66_26765</name>
</gene>
<dbReference type="AlphaFoldDB" id="A0A5B0SP63"/>
<evidence type="ECO:0000256" key="2">
    <source>
        <dbReference type="ARBA" id="ARBA00023002"/>
    </source>
</evidence>
<dbReference type="InterPro" id="IPR016161">
    <property type="entry name" value="Ald_DH/histidinol_DH"/>
</dbReference>